<organism evidence="3 4">
    <name type="scientific">Brevibacillus formosus</name>
    <dbReference type="NCBI Taxonomy" id="54913"/>
    <lineage>
        <taxon>Bacteria</taxon>
        <taxon>Bacillati</taxon>
        <taxon>Bacillota</taxon>
        <taxon>Bacilli</taxon>
        <taxon>Bacillales</taxon>
        <taxon>Paenibacillaceae</taxon>
        <taxon>Brevibacillus</taxon>
    </lineage>
</organism>
<accession>A0A220MEW8</accession>
<keyword evidence="1" id="KW-0863">Zinc-finger</keyword>
<dbReference type="KEGG" id="bfm:BP422_08405"/>
<gene>
    <name evidence="3" type="ORF">BP422_08405</name>
</gene>
<sequence length="534" mass="62925">MLQRELTREQAIQVGEQILIAVEGHIIERGYTYFSDGVVFNIRVEQGQYLTSDVQGSEVYHVRLDMETVQNSTCTCPYSRICKHIAATFFQMYSVFENPRTFLTRSQQPRRATFSPHLLIPTYKYSHTAPAQQDTASVSSPLTANSSVNEWWAFFESWTRNLFAAMESYRASSELLSSYQNVLSVAASWPKDRAQLFVIHANLFHLMKLTQYVKTYRQSYWFLDLVQTAERLLDQLEGTLYFADIPALLTDHQDAIVDTLQLTKQLKENEATSLYWIFAYQMLWWMLLKKPEWIKEEIHELNQLINDENSSAAEKEKALLLRAHFHVMEKEDEAALQIWKRMSRLNLSFYLSYMKSFARNGEWQRFLDWTASLTSLIGQAESQQYRLVIAIWQEAMEQVGRSAECGAKLKQFLPSSYHEYAAYLYEERQFQQWIDLQMSFQVPIADISIVQVKEIEEAEPTLLFPFYLREVNRLIAERNRTAYKEAIKLMKKVRTIYNRANQDARWERYVEQLSAKHNRLRAFQEELRRGNFNL</sequence>
<keyword evidence="1" id="KW-0862">Zinc</keyword>
<dbReference type="AlphaFoldDB" id="A0A220MEW8"/>
<evidence type="ECO:0000313" key="3">
    <source>
        <dbReference type="EMBL" id="ASJ53576.1"/>
    </source>
</evidence>
<evidence type="ECO:0000313" key="4">
    <source>
        <dbReference type="Proteomes" id="UP000197781"/>
    </source>
</evidence>
<dbReference type="Proteomes" id="UP000197781">
    <property type="component" value="Chromosome"/>
</dbReference>
<reference evidence="3 4" key="1">
    <citation type="submission" date="2016-11" db="EMBL/GenBank/DDBJ databases">
        <authorList>
            <person name="Jaros S."/>
            <person name="Januszkiewicz K."/>
            <person name="Wedrychowicz H."/>
        </authorList>
    </citation>
    <scope>NUCLEOTIDE SEQUENCE [LARGE SCALE GENOMIC DNA]</scope>
    <source>
        <strain evidence="3 4">NF2</strain>
    </source>
</reference>
<name>A0A220MEW8_9BACL</name>
<evidence type="ECO:0000259" key="2">
    <source>
        <dbReference type="PROSITE" id="PS50966"/>
    </source>
</evidence>
<protein>
    <recommendedName>
        <fullName evidence="2">SWIM-type domain-containing protein</fullName>
    </recommendedName>
</protein>
<dbReference type="RefSeq" id="WP_088907372.1">
    <property type="nucleotide sequence ID" value="NZ_CP018145.1"/>
</dbReference>
<keyword evidence="1" id="KW-0479">Metal-binding</keyword>
<dbReference type="EMBL" id="CP018145">
    <property type="protein sequence ID" value="ASJ53576.1"/>
    <property type="molecule type" value="Genomic_DNA"/>
</dbReference>
<dbReference type="InterPro" id="IPR007527">
    <property type="entry name" value="Znf_SWIM"/>
</dbReference>
<feature type="domain" description="SWIM-type" evidence="2">
    <location>
        <begin position="60"/>
        <end position="93"/>
    </location>
</feature>
<proteinExistence type="predicted"/>
<dbReference type="PROSITE" id="PS50966">
    <property type="entry name" value="ZF_SWIM"/>
    <property type="match status" value="1"/>
</dbReference>
<evidence type="ECO:0000256" key="1">
    <source>
        <dbReference type="PROSITE-ProRule" id="PRU00325"/>
    </source>
</evidence>
<dbReference type="Pfam" id="PF04434">
    <property type="entry name" value="SWIM"/>
    <property type="match status" value="1"/>
</dbReference>
<dbReference type="GO" id="GO:0008270">
    <property type="term" value="F:zinc ion binding"/>
    <property type="evidence" value="ECO:0007669"/>
    <property type="project" value="UniProtKB-KW"/>
</dbReference>